<dbReference type="KEGG" id="sus:Acid_6530"/>
<dbReference type="EMBL" id="CP000473">
    <property type="protein sequence ID" value="ABJ87452.1"/>
    <property type="molecule type" value="Genomic_DNA"/>
</dbReference>
<accession>Q01SB8</accession>
<dbReference type="STRING" id="234267.Acid_6530"/>
<dbReference type="InParanoid" id="Q01SB8"/>
<proteinExistence type="predicted"/>
<organism evidence="1">
    <name type="scientific">Solibacter usitatus (strain Ellin6076)</name>
    <dbReference type="NCBI Taxonomy" id="234267"/>
    <lineage>
        <taxon>Bacteria</taxon>
        <taxon>Pseudomonadati</taxon>
        <taxon>Acidobacteriota</taxon>
        <taxon>Terriglobia</taxon>
        <taxon>Bryobacterales</taxon>
        <taxon>Solibacteraceae</taxon>
        <taxon>Candidatus Solibacter</taxon>
    </lineage>
</organism>
<sequence length="98" mass="10257" precursor="true">MRITLLFLLSVGLFGQSGLTGSCRSGGAYPRCVGGEVVFSGPNYPAEVHVTVTNSSGTTIDDGDYKTEGGVLSFTENLSFADTYRIAINGRVALTVTT</sequence>
<name>Q01SB8_SOLUE</name>
<evidence type="ECO:0000313" key="1">
    <source>
        <dbReference type="EMBL" id="ABJ87452.1"/>
    </source>
</evidence>
<gene>
    <name evidence="1" type="ordered locus">Acid_6530</name>
</gene>
<dbReference type="AlphaFoldDB" id="Q01SB8"/>
<reference evidence="1" key="1">
    <citation type="submission" date="2006-10" db="EMBL/GenBank/DDBJ databases">
        <title>Complete sequence of Solibacter usitatus Ellin6076.</title>
        <authorList>
            <consortium name="US DOE Joint Genome Institute"/>
            <person name="Copeland A."/>
            <person name="Lucas S."/>
            <person name="Lapidus A."/>
            <person name="Barry K."/>
            <person name="Detter J.C."/>
            <person name="Glavina del Rio T."/>
            <person name="Hammon N."/>
            <person name="Israni S."/>
            <person name="Dalin E."/>
            <person name="Tice H."/>
            <person name="Pitluck S."/>
            <person name="Thompson L.S."/>
            <person name="Brettin T."/>
            <person name="Bruce D."/>
            <person name="Han C."/>
            <person name="Tapia R."/>
            <person name="Gilna P."/>
            <person name="Schmutz J."/>
            <person name="Larimer F."/>
            <person name="Land M."/>
            <person name="Hauser L."/>
            <person name="Kyrpides N."/>
            <person name="Mikhailova N."/>
            <person name="Janssen P.H."/>
            <person name="Kuske C.R."/>
            <person name="Richardson P."/>
        </authorList>
    </citation>
    <scope>NUCLEOTIDE SEQUENCE</scope>
    <source>
        <strain evidence="1">Ellin6076</strain>
    </source>
</reference>
<dbReference type="HOGENOM" id="CLU_2332172_0_0_0"/>
<protein>
    <submittedName>
        <fullName evidence="1">Uncharacterized protein</fullName>
    </submittedName>
</protein>
<dbReference type="PROSITE" id="PS51257">
    <property type="entry name" value="PROKAR_LIPOPROTEIN"/>
    <property type="match status" value="1"/>
</dbReference>